<sequence>MDWVIGVDFGSDSARAVVVDTEDGHKIGEGICDYPRWMKNQYCNPSKGMFRQHPQDYIEALERSVGAALKAAGPKAGERIRAISVDTTGSTPCPVDENGTPLALLPECSDNPNAMFYLWKDHTAIAEAIEINDALRSFEGEDYTRFQGTYSSEWYWAKILHGVRNDETVKRKAYSWVEHCDWIPALLSGRTKPETMYRCSCAAGHKALWHSDFDGLPSAICLGSVDPYLATMVKRYTKEPQTSVHPVGKITKEWAKRLGLNENVVIGGSSLDAHAGAVGAGIKPGTLVKVVGTSTVDMLVNTREDLRGSDLKDCCGQAENSIIPGYIGMEAGQAAFGDIYSWYRRILLWPVKEMIRQMGMDSKDEERYISMMQKNLINKLCQDAVSIKDDEDLIVLDWFNGRRYPMINESVKGAVSGLTLGTDAVSLFRSIVLSTVFGSRRIFDSFITRGIKIDEVITVGGIAKRSPLVMQMMADVLKRTIKVARSEQACAQGAAMYGAVAAGIYPDLLKAQEHMVEGFERIYTPDVKMFEKYDILYKKYLSLGRHIEQIQGDM</sequence>
<dbReference type="Gene3D" id="3.30.420.40">
    <property type="match status" value="1"/>
</dbReference>
<dbReference type="Pfam" id="PF02782">
    <property type="entry name" value="FGGY_C"/>
    <property type="match status" value="1"/>
</dbReference>
<dbReference type="Proteomes" id="UP000003763">
    <property type="component" value="Unassembled WGS sequence"/>
</dbReference>
<keyword evidence="6" id="KW-0119">Carbohydrate metabolism</keyword>
<evidence type="ECO:0000256" key="3">
    <source>
        <dbReference type="ARBA" id="ARBA00022777"/>
    </source>
</evidence>
<dbReference type="HOGENOM" id="CLU_009281_9_1_9"/>
<proteinExistence type="predicted"/>
<protein>
    <recommendedName>
        <fullName evidence="7">Carbohydrate kinase FGGY C-terminal domain-containing protein</fullName>
    </recommendedName>
</protein>
<keyword evidence="2" id="KW-0547">Nucleotide-binding</keyword>
<comment type="caution">
    <text evidence="8">The sequence shown here is derived from an EMBL/GenBank/DDBJ whole genome shotgun (WGS) entry which is preliminary data.</text>
</comment>
<dbReference type="PIRSF" id="PIRSF000538">
    <property type="entry name" value="GlpK"/>
    <property type="match status" value="1"/>
</dbReference>
<organism evidence="8 9">
    <name type="scientific">[Clostridium] citroniae WAL-17108</name>
    <dbReference type="NCBI Taxonomy" id="742733"/>
    <lineage>
        <taxon>Bacteria</taxon>
        <taxon>Bacillati</taxon>
        <taxon>Bacillota</taxon>
        <taxon>Clostridia</taxon>
        <taxon>Lachnospirales</taxon>
        <taxon>Lachnospiraceae</taxon>
        <taxon>Enterocloster</taxon>
    </lineage>
</organism>
<dbReference type="PATRIC" id="fig|742733.3.peg.1710"/>
<dbReference type="AlphaFoldDB" id="G5HGD6"/>
<evidence type="ECO:0000259" key="7">
    <source>
        <dbReference type="Pfam" id="PF02782"/>
    </source>
</evidence>
<keyword evidence="4" id="KW-0067">ATP-binding</keyword>
<dbReference type="InterPro" id="IPR005929">
    <property type="entry name" value="Ribulokinase"/>
</dbReference>
<evidence type="ECO:0000256" key="2">
    <source>
        <dbReference type="ARBA" id="ARBA00022741"/>
    </source>
</evidence>
<evidence type="ECO:0000313" key="8">
    <source>
        <dbReference type="EMBL" id="EHE99515.1"/>
    </source>
</evidence>
<dbReference type="PANTHER" id="PTHR43435">
    <property type="entry name" value="RIBULOKINASE"/>
    <property type="match status" value="1"/>
</dbReference>
<dbReference type="EMBL" id="ADLJ01000013">
    <property type="protein sequence ID" value="EHE99515.1"/>
    <property type="molecule type" value="Genomic_DNA"/>
</dbReference>
<dbReference type="CDD" id="cd07781">
    <property type="entry name" value="ASKHA_NBD_FGGY_L-RBK"/>
    <property type="match status" value="1"/>
</dbReference>
<keyword evidence="5" id="KW-0054">Arabinose catabolism</keyword>
<evidence type="ECO:0000313" key="9">
    <source>
        <dbReference type="Proteomes" id="UP000003763"/>
    </source>
</evidence>
<dbReference type="SUPFAM" id="SSF53067">
    <property type="entry name" value="Actin-like ATPase domain"/>
    <property type="match status" value="2"/>
</dbReference>
<feature type="domain" description="Carbohydrate kinase FGGY C-terminal" evidence="7">
    <location>
        <begin position="288"/>
        <end position="502"/>
    </location>
</feature>
<evidence type="ECO:0000256" key="1">
    <source>
        <dbReference type="ARBA" id="ARBA00022679"/>
    </source>
</evidence>
<dbReference type="GO" id="GO:0019569">
    <property type="term" value="P:L-arabinose catabolic process to D-xylulose 5-phosphate"/>
    <property type="evidence" value="ECO:0007669"/>
    <property type="project" value="InterPro"/>
</dbReference>
<dbReference type="InterPro" id="IPR043129">
    <property type="entry name" value="ATPase_NBD"/>
</dbReference>
<keyword evidence="1" id="KW-0808">Transferase</keyword>
<dbReference type="GO" id="GO:0019150">
    <property type="term" value="F:D-ribulokinase activity"/>
    <property type="evidence" value="ECO:0007669"/>
    <property type="project" value="TreeGrafter"/>
</dbReference>
<dbReference type="Gene3D" id="1.20.58.2240">
    <property type="match status" value="1"/>
</dbReference>
<dbReference type="InterPro" id="IPR018485">
    <property type="entry name" value="FGGY_C"/>
</dbReference>
<name>G5HGD6_9FIRM</name>
<accession>G5HGD6</accession>
<evidence type="ECO:0000256" key="4">
    <source>
        <dbReference type="ARBA" id="ARBA00022840"/>
    </source>
</evidence>
<dbReference type="InterPro" id="IPR000577">
    <property type="entry name" value="Carb_kinase_FGGY"/>
</dbReference>
<reference evidence="8 9" key="1">
    <citation type="submission" date="2011-08" db="EMBL/GenBank/DDBJ databases">
        <title>The Genome Sequence of Clostridium citroniae WAL-17108.</title>
        <authorList>
            <consortium name="The Broad Institute Genome Sequencing Platform"/>
            <person name="Earl A."/>
            <person name="Ward D."/>
            <person name="Feldgarden M."/>
            <person name="Gevers D."/>
            <person name="Finegold S.M."/>
            <person name="Summanen P.H."/>
            <person name="Molitoris D.R."/>
            <person name="Vaisanen M.L."/>
            <person name="Daigneault M."/>
            <person name="Allen-Vercoe E."/>
            <person name="Young S.K."/>
            <person name="Zeng Q."/>
            <person name="Gargeya S."/>
            <person name="Fitzgerald M."/>
            <person name="Haas B."/>
            <person name="Abouelleil A."/>
            <person name="Alvarado L."/>
            <person name="Arachchi H.M."/>
            <person name="Berlin A."/>
            <person name="Brown A."/>
            <person name="Chapman S.B."/>
            <person name="Chen Z."/>
            <person name="Dunbar C."/>
            <person name="Freedman E."/>
            <person name="Gearin G."/>
            <person name="Gellesch M."/>
            <person name="Goldberg J."/>
            <person name="Griggs A."/>
            <person name="Gujja S."/>
            <person name="Heiman D."/>
            <person name="Howarth C."/>
            <person name="Larson L."/>
            <person name="Lui A."/>
            <person name="MacDonald P.J.P."/>
            <person name="Montmayeur A."/>
            <person name="Murphy C."/>
            <person name="Neiman D."/>
            <person name="Pearson M."/>
            <person name="Priest M."/>
            <person name="Roberts A."/>
            <person name="Saif S."/>
            <person name="Shea T."/>
            <person name="Shenoy N."/>
            <person name="Sisk P."/>
            <person name="Stolte C."/>
            <person name="Sykes S."/>
            <person name="Wortman J."/>
            <person name="Nusbaum C."/>
            <person name="Birren B."/>
        </authorList>
    </citation>
    <scope>NUCLEOTIDE SEQUENCE [LARGE SCALE GENOMIC DNA]</scope>
    <source>
        <strain evidence="8 9">WAL-17108</strain>
    </source>
</reference>
<dbReference type="RefSeq" id="WP_007860884.1">
    <property type="nucleotide sequence ID" value="NZ_JH376420.1"/>
</dbReference>
<evidence type="ECO:0000256" key="5">
    <source>
        <dbReference type="ARBA" id="ARBA00022935"/>
    </source>
</evidence>
<dbReference type="GO" id="GO:0005737">
    <property type="term" value="C:cytoplasm"/>
    <property type="evidence" value="ECO:0007669"/>
    <property type="project" value="TreeGrafter"/>
</dbReference>
<dbReference type="GO" id="GO:0008741">
    <property type="term" value="F:ribulokinase activity"/>
    <property type="evidence" value="ECO:0007669"/>
    <property type="project" value="InterPro"/>
</dbReference>
<dbReference type="PANTHER" id="PTHR43435:SF4">
    <property type="entry name" value="FGGY CARBOHYDRATE KINASE DOMAIN-CONTAINING PROTEIN"/>
    <property type="match status" value="1"/>
</dbReference>
<keyword evidence="3" id="KW-0418">Kinase</keyword>
<dbReference type="eggNOG" id="COG1069">
    <property type="taxonomic scope" value="Bacteria"/>
</dbReference>
<dbReference type="GO" id="GO:0005524">
    <property type="term" value="F:ATP binding"/>
    <property type="evidence" value="ECO:0007669"/>
    <property type="project" value="UniProtKB-KW"/>
</dbReference>
<dbReference type="NCBIfam" id="NF003154">
    <property type="entry name" value="PRK04123.1"/>
    <property type="match status" value="1"/>
</dbReference>
<evidence type="ECO:0000256" key="6">
    <source>
        <dbReference type="ARBA" id="ARBA00023277"/>
    </source>
</evidence>
<gene>
    <name evidence="8" type="ORF">HMPREF9469_01648</name>
</gene>